<feature type="transmembrane region" description="Helical" evidence="1">
    <location>
        <begin position="20"/>
        <end position="39"/>
    </location>
</feature>
<dbReference type="PANTHER" id="PTHR30093">
    <property type="entry name" value="GENERAL SECRETION PATHWAY PROTEIN G"/>
    <property type="match status" value="1"/>
</dbReference>
<sequence length="174" mass="18438">MTNATKRPARIASAAEAGFTLIELLIVMSVILILMTLAVPAMQKTIKRANETSAINSLRTLNQMEGQYNSTYPTHGFACSLSALGGKPGSGTPTAEASQLIPEDLASGSKSGYTFVISNCTKTTVNNQDQFNSYQITAVPNSVGHTGDRGFCTDENAQIHFDAKGGTNCTDLLQ</sequence>
<dbReference type="InterPro" id="IPR012902">
    <property type="entry name" value="N_methyl_site"/>
</dbReference>
<dbReference type="SUPFAM" id="SSF54523">
    <property type="entry name" value="Pili subunits"/>
    <property type="match status" value="1"/>
</dbReference>
<dbReference type="PROSITE" id="PS00409">
    <property type="entry name" value="PROKAR_NTER_METHYL"/>
    <property type="match status" value="1"/>
</dbReference>
<evidence type="ECO:0000313" key="3">
    <source>
        <dbReference type="Proteomes" id="UP001596391"/>
    </source>
</evidence>
<protein>
    <submittedName>
        <fullName evidence="2">Type IV pilin protein</fullName>
    </submittedName>
</protein>
<evidence type="ECO:0000256" key="1">
    <source>
        <dbReference type="SAM" id="Phobius"/>
    </source>
</evidence>
<evidence type="ECO:0000313" key="2">
    <source>
        <dbReference type="EMBL" id="MFC6644046.1"/>
    </source>
</evidence>
<dbReference type="Pfam" id="PF07963">
    <property type="entry name" value="N_methyl"/>
    <property type="match status" value="1"/>
</dbReference>
<dbReference type="Gene3D" id="3.30.700.10">
    <property type="entry name" value="Glycoprotein, Type 4 Pilin"/>
    <property type="match status" value="1"/>
</dbReference>
<gene>
    <name evidence="2" type="ORF">ACFQBQ_00235</name>
</gene>
<dbReference type="RefSeq" id="WP_263370570.1">
    <property type="nucleotide sequence ID" value="NZ_JAGSYD010000002.1"/>
</dbReference>
<dbReference type="Proteomes" id="UP001596391">
    <property type="component" value="Unassembled WGS sequence"/>
</dbReference>
<proteinExistence type="predicted"/>
<organism evidence="2 3">
    <name type="scientific">Granulicella cerasi</name>
    <dbReference type="NCBI Taxonomy" id="741063"/>
    <lineage>
        <taxon>Bacteria</taxon>
        <taxon>Pseudomonadati</taxon>
        <taxon>Acidobacteriota</taxon>
        <taxon>Terriglobia</taxon>
        <taxon>Terriglobales</taxon>
        <taxon>Acidobacteriaceae</taxon>
        <taxon>Granulicella</taxon>
    </lineage>
</organism>
<accession>A0ABW1Z4J2</accession>
<reference evidence="3" key="1">
    <citation type="journal article" date="2019" name="Int. J. Syst. Evol. Microbiol.">
        <title>The Global Catalogue of Microorganisms (GCM) 10K type strain sequencing project: providing services to taxonomists for standard genome sequencing and annotation.</title>
        <authorList>
            <consortium name="The Broad Institute Genomics Platform"/>
            <consortium name="The Broad Institute Genome Sequencing Center for Infectious Disease"/>
            <person name="Wu L."/>
            <person name="Ma J."/>
        </authorList>
    </citation>
    <scope>NUCLEOTIDE SEQUENCE [LARGE SCALE GENOMIC DNA]</scope>
    <source>
        <strain evidence="3">CGMCC 1.16026</strain>
    </source>
</reference>
<keyword evidence="3" id="KW-1185">Reference proteome</keyword>
<dbReference type="InterPro" id="IPR045584">
    <property type="entry name" value="Pilin-like"/>
</dbReference>
<keyword evidence="1" id="KW-0472">Membrane</keyword>
<name>A0ABW1Z4J2_9BACT</name>
<dbReference type="NCBIfam" id="TIGR02532">
    <property type="entry name" value="IV_pilin_GFxxxE"/>
    <property type="match status" value="1"/>
</dbReference>
<dbReference type="EMBL" id="JBHSWI010000001">
    <property type="protein sequence ID" value="MFC6644046.1"/>
    <property type="molecule type" value="Genomic_DNA"/>
</dbReference>
<comment type="caution">
    <text evidence="2">The sequence shown here is derived from an EMBL/GenBank/DDBJ whole genome shotgun (WGS) entry which is preliminary data.</text>
</comment>
<keyword evidence="1" id="KW-1133">Transmembrane helix</keyword>
<keyword evidence="1" id="KW-0812">Transmembrane</keyword>